<dbReference type="AlphaFoldDB" id="A0A397SMH5"/>
<reference evidence="2 3" key="1">
    <citation type="submission" date="2018-06" db="EMBL/GenBank/DDBJ databases">
        <title>Comparative genomics reveals the genomic features of Rhizophagus irregularis, R. cerebriforme, R. diaphanum and Gigaspora rosea, and their symbiotic lifestyle signature.</title>
        <authorList>
            <person name="Morin E."/>
            <person name="San Clemente H."/>
            <person name="Chen E.C.H."/>
            <person name="De La Providencia I."/>
            <person name="Hainaut M."/>
            <person name="Kuo A."/>
            <person name="Kohler A."/>
            <person name="Murat C."/>
            <person name="Tang N."/>
            <person name="Roy S."/>
            <person name="Loubradou J."/>
            <person name="Henrissat B."/>
            <person name="Grigoriev I.V."/>
            <person name="Corradi N."/>
            <person name="Roux C."/>
            <person name="Martin F.M."/>
        </authorList>
    </citation>
    <scope>NUCLEOTIDE SEQUENCE [LARGE SCALE GENOMIC DNA]</scope>
    <source>
        <strain evidence="2 3">DAOM 227022</strain>
    </source>
</reference>
<dbReference type="EMBL" id="QKYT01000383">
    <property type="protein sequence ID" value="RIA86099.1"/>
    <property type="molecule type" value="Genomic_DNA"/>
</dbReference>
<evidence type="ECO:0008006" key="4">
    <source>
        <dbReference type="Google" id="ProtNLM"/>
    </source>
</evidence>
<feature type="compositionally biased region" description="Polar residues" evidence="1">
    <location>
        <begin position="218"/>
        <end position="230"/>
    </location>
</feature>
<gene>
    <name evidence="2" type="ORF">C1645_807950</name>
</gene>
<name>A0A397SMH5_9GLOM</name>
<evidence type="ECO:0000256" key="1">
    <source>
        <dbReference type="SAM" id="MobiDB-lite"/>
    </source>
</evidence>
<evidence type="ECO:0000313" key="3">
    <source>
        <dbReference type="Proteomes" id="UP000265703"/>
    </source>
</evidence>
<keyword evidence="3" id="KW-1185">Reference proteome</keyword>
<dbReference type="Proteomes" id="UP000265703">
    <property type="component" value="Unassembled WGS sequence"/>
</dbReference>
<sequence length="264" mass="30603">MGLISVGLGLGKWDQTVYNEDVFNDQNIEEINISEDYYDFHQSYLNALLNSVSRESIKEVWRIIPYTAPNSYQHIIILNDGTCLLLVSSGIICRHYFKLMVENQHALFHIMLIPSRWLHDNAWKTIDFIYSEPFINASSQNFLTNNHEQILNPRHYNNVQEVQIQCQVQKKLNYSRIMGHFKQALNYSLDDDDEKNLDDMILSYIAKKVEECESRCQTATEESQPSNNTVKLHDGRVYNVNDVKDPTVRQGKGNAPKCPNKENA</sequence>
<accession>A0A397SMH5</accession>
<protein>
    <recommendedName>
        <fullName evidence="4">SWIM-type domain-containing protein</fullName>
    </recommendedName>
</protein>
<evidence type="ECO:0000313" key="2">
    <source>
        <dbReference type="EMBL" id="RIA86099.1"/>
    </source>
</evidence>
<dbReference type="STRING" id="658196.A0A397SMH5"/>
<feature type="region of interest" description="Disordered" evidence="1">
    <location>
        <begin position="218"/>
        <end position="264"/>
    </location>
</feature>
<feature type="compositionally biased region" description="Basic and acidic residues" evidence="1">
    <location>
        <begin position="231"/>
        <end position="247"/>
    </location>
</feature>
<proteinExistence type="predicted"/>
<comment type="caution">
    <text evidence="2">The sequence shown here is derived from an EMBL/GenBank/DDBJ whole genome shotgun (WGS) entry which is preliminary data.</text>
</comment>
<dbReference type="OrthoDB" id="2390482at2759"/>
<organism evidence="2 3">
    <name type="scientific">Glomus cerebriforme</name>
    <dbReference type="NCBI Taxonomy" id="658196"/>
    <lineage>
        <taxon>Eukaryota</taxon>
        <taxon>Fungi</taxon>
        <taxon>Fungi incertae sedis</taxon>
        <taxon>Mucoromycota</taxon>
        <taxon>Glomeromycotina</taxon>
        <taxon>Glomeromycetes</taxon>
        <taxon>Glomerales</taxon>
        <taxon>Glomeraceae</taxon>
        <taxon>Glomus</taxon>
    </lineage>
</organism>